<protein>
    <submittedName>
        <fullName evidence="1">Uncharacterized protein</fullName>
    </submittedName>
</protein>
<dbReference type="EMBL" id="JACHIF010000008">
    <property type="protein sequence ID" value="MBB5039464.1"/>
    <property type="molecule type" value="Genomic_DNA"/>
</dbReference>
<dbReference type="AlphaFoldDB" id="A0A7W7YNR4"/>
<dbReference type="Proteomes" id="UP000534294">
    <property type="component" value="Unassembled WGS sequence"/>
</dbReference>
<organism evidence="1 2">
    <name type="scientific">Prosthecobacter dejongeii</name>
    <dbReference type="NCBI Taxonomy" id="48465"/>
    <lineage>
        <taxon>Bacteria</taxon>
        <taxon>Pseudomonadati</taxon>
        <taxon>Verrucomicrobiota</taxon>
        <taxon>Verrucomicrobiia</taxon>
        <taxon>Verrucomicrobiales</taxon>
        <taxon>Verrucomicrobiaceae</taxon>
        <taxon>Prosthecobacter</taxon>
    </lineage>
</organism>
<proteinExistence type="predicted"/>
<accession>A0A7W7YNR4</accession>
<keyword evidence="2" id="KW-1185">Reference proteome</keyword>
<gene>
    <name evidence="1" type="ORF">HNQ64_003736</name>
</gene>
<comment type="caution">
    <text evidence="1">The sequence shown here is derived from an EMBL/GenBank/DDBJ whole genome shotgun (WGS) entry which is preliminary data.</text>
</comment>
<name>A0A7W7YNR4_9BACT</name>
<evidence type="ECO:0000313" key="1">
    <source>
        <dbReference type="EMBL" id="MBB5039464.1"/>
    </source>
</evidence>
<evidence type="ECO:0000313" key="2">
    <source>
        <dbReference type="Proteomes" id="UP000534294"/>
    </source>
</evidence>
<sequence length="41" mass="4746">MTRLGSTNHSWSFKIGSHVRIMLTMNGSGHHSTDEWREYTP</sequence>
<reference evidence="1 2" key="1">
    <citation type="submission" date="2020-08" db="EMBL/GenBank/DDBJ databases">
        <title>Genomic Encyclopedia of Type Strains, Phase IV (KMG-IV): sequencing the most valuable type-strain genomes for metagenomic binning, comparative biology and taxonomic classification.</title>
        <authorList>
            <person name="Goeker M."/>
        </authorList>
    </citation>
    <scope>NUCLEOTIDE SEQUENCE [LARGE SCALE GENOMIC DNA]</scope>
    <source>
        <strain evidence="1 2">DSM 12251</strain>
    </source>
</reference>